<dbReference type="PANTHER" id="PTHR24220:SF685">
    <property type="entry name" value="ABC TRANSPORTER RELATED"/>
    <property type="match status" value="1"/>
</dbReference>
<dbReference type="SMART" id="SM00382">
    <property type="entry name" value="AAA"/>
    <property type="match status" value="1"/>
</dbReference>
<dbReference type="CDD" id="cd03255">
    <property type="entry name" value="ABC_MJ0796_LolCDE_FtsE"/>
    <property type="match status" value="1"/>
</dbReference>
<dbReference type="PROSITE" id="PS00211">
    <property type="entry name" value="ABC_TRANSPORTER_1"/>
    <property type="match status" value="1"/>
</dbReference>
<feature type="domain" description="ABC transporter" evidence="4">
    <location>
        <begin position="4"/>
        <end position="241"/>
    </location>
</feature>
<protein>
    <submittedName>
        <fullName evidence="5">ABC transporter ATP-binding protein</fullName>
    </submittedName>
</protein>
<dbReference type="Gene3D" id="3.40.50.300">
    <property type="entry name" value="P-loop containing nucleotide triphosphate hydrolases"/>
    <property type="match status" value="1"/>
</dbReference>
<keyword evidence="3 5" id="KW-0067">ATP-binding</keyword>
<reference evidence="5 6" key="1">
    <citation type="submission" date="2020-09" db="EMBL/GenBank/DDBJ databases">
        <title>Diversity and distribution of actinomycetes associated with coral in the coast of Hainan.</title>
        <authorList>
            <person name="Li F."/>
        </authorList>
    </citation>
    <scope>NUCLEOTIDE SEQUENCE [LARGE SCALE GENOMIC DNA]</scope>
    <source>
        <strain evidence="5 6">HNM0947</strain>
    </source>
</reference>
<dbReference type="GO" id="GO:0005524">
    <property type="term" value="F:ATP binding"/>
    <property type="evidence" value="ECO:0007669"/>
    <property type="project" value="UniProtKB-KW"/>
</dbReference>
<dbReference type="PROSITE" id="PS50893">
    <property type="entry name" value="ABC_TRANSPORTER_2"/>
    <property type="match status" value="1"/>
</dbReference>
<dbReference type="Proteomes" id="UP000806528">
    <property type="component" value="Unassembled WGS sequence"/>
</dbReference>
<dbReference type="InterPro" id="IPR017871">
    <property type="entry name" value="ABC_transporter-like_CS"/>
</dbReference>
<keyword evidence="1" id="KW-0813">Transport</keyword>
<evidence type="ECO:0000313" key="6">
    <source>
        <dbReference type="Proteomes" id="UP000806528"/>
    </source>
</evidence>
<name>A0ABR9P5U8_9ACTN</name>
<evidence type="ECO:0000313" key="5">
    <source>
        <dbReference type="EMBL" id="MBE2999194.1"/>
    </source>
</evidence>
<keyword evidence="2" id="KW-0547">Nucleotide-binding</keyword>
<dbReference type="InterPro" id="IPR027417">
    <property type="entry name" value="P-loop_NTPase"/>
</dbReference>
<sequence length="242" mass="25456">MGSVVMSGVGRTYGEGDTAVAALRGVSWTFGEGSFTAVMGPSGSGKSTLLTCAAGLVRPSEGTVFLGGTAIHALPENELAVVRRERVGFVFQEFNLIPALTARENIELPLRLAGRPVDTARLDRIARRAGIHDRLSHRPDQLSGGQQQRVALCRALITAPDLVCADEPTGALDSGSSRQVMDLLREAVDDFGQTLVLVTHDPLAASYADRVLFLVDGSIAGTMDAPTSRNVAERMAVLAGAS</sequence>
<organism evidence="5 6">
    <name type="scientific">Nocardiopsis coralli</name>
    <dbReference type="NCBI Taxonomy" id="2772213"/>
    <lineage>
        <taxon>Bacteria</taxon>
        <taxon>Bacillati</taxon>
        <taxon>Actinomycetota</taxon>
        <taxon>Actinomycetes</taxon>
        <taxon>Streptosporangiales</taxon>
        <taxon>Nocardiopsidaceae</taxon>
        <taxon>Nocardiopsis</taxon>
    </lineage>
</organism>
<dbReference type="PANTHER" id="PTHR24220">
    <property type="entry name" value="IMPORT ATP-BINDING PROTEIN"/>
    <property type="match status" value="1"/>
</dbReference>
<dbReference type="Pfam" id="PF00005">
    <property type="entry name" value="ABC_tran"/>
    <property type="match status" value="1"/>
</dbReference>
<evidence type="ECO:0000256" key="1">
    <source>
        <dbReference type="ARBA" id="ARBA00022448"/>
    </source>
</evidence>
<accession>A0ABR9P5U8</accession>
<dbReference type="InterPro" id="IPR003593">
    <property type="entry name" value="AAA+_ATPase"/>
</dbReference>
<evidence type="ECO:0000256" key="3">
    <source>
        <dbReference type="ARBA" id="ARBA00022840"/>
    </source>
</evidence>
<comment type="caution">
    <text evidence="5">The sequence shown here is derived from an EMBL/GenBank/DDBJ whole genome shotgun (WGS) entry which is preliminary data.</text>
</comment>
<evidence type="ECO:0000256" key="2">
    <source>
        <dbReference type="ARBA" id="ARBA00022741"/>
    </source>
</evidence>
<dbReference type="InterPro" id="IPR017911">
    <property type="entry name" value="MacB-like_ATP-bd"/>
</dbReference>
<proteinExistence type="predicted"/>
<dbReference type="InterPro" id="IPR003439">
    <property type="entry name" value="ABC_transporter-like_ATP-bd"/>
</dbReference>
<evidence type="ECO:0000259" key="4">
    <source>
        <dbReference type="PROSITE" id="PS50893"/>
    </source>
</evidence>
<dbReference type="InterPro" id="IPR015854">
    <property type="entry name" value="ABC_transpr_LolD-like"/>
</dbReference>
<gene>
    <name evidence="5" type="ORF">IDM40_10830</name>
</gene>
<dbReference type="SUPFAM" id="SSF52540">
    <property type="entry name" value="P-loop containing nucleoside triphosphate hydrolases"/>
    <property type="match status" value="1"/>
</dbReference>
<dbReference type="EMBL" id="JADBGI010000008">
    <property type="protein sequence ID" value="MBE2999194.1"/>
    <property type="molecule type" value="Genomic_DNA"/>
</dbReference>
<keyword evidence="6" id="KW-1185">Reference proteome</keyword>